<reference evidence="2" key="1">
    <citation type="submission" date="2014-12" db="EMBL/GenBank/DDBJ databases">
        <title>Genome Sequence of Valsa Canker Pathogens Uncovers a Specific Adaption of Colonization on Woody Bark.</title>
        <authorList>
            <person name="Yin Z."/>
            <person name="Liu H."/>
            <person name="Gao X."/>
            <person name="Li Z."/>
            <person name="Song N."/>
            <person name="Ke X."/>
            <person name="Dai Q."/>
            <person name="Wu Y."/>
            <person name="Sun Y."/>
            <person name="Xu J.-R."/>
            <person name="Kang Z.K."/>
            <person name="Wang L."/>
            <person name="Huang L."/>
        </authorList>
    </citation>
    <scope>NUCLEOTIDE SEQUENCE [LARGE SCALE GENOMIC DNA]</scope>
    <source>
        <strain evidence="2">03-8</strain>
    </source>
</reference>
<dbReference type="InterPro" id="IPR029071">
    <property type="entry name" value="Ubiquitin-like_domsf"/>
</dbReference>
<dbReference type="InterPro" id="IPR050158">
    <property type="entry name" value="Ubiquitin_ubiquitin-like"/>
</dbReference>
<feature type="domain" description="Ubiquitin-like" evidence="1">
    <location>
        <begin position="209"/>
        <end position="284"/>
    </location>
</feature>
<dbReference type="EMBL" id="CM003102">
    <property type="protein sequence ID" value="KUI69958.1"/>
    <property type="molecule type" value="Genomic_DNA"/>
</dbReference>
<protein>
    <submittedName>
        <fullName evidence="2">Ubiquitin</fullName>
    </submittedName>
</protein>
<dbReference type="PRINTS" id="PR00348">
    <property type="entry name" value="UBIQUITIN"/>
</dbReference>
<dbReference type="AlphaFoldDB" id="A0A194W1I2"/>
<evidence type="ECO:0000313" key="2">
    <source>
        <dbReference type="EMBL" id="KUI69958.1"/>
    </source>
</evidence>
<organism evidence="2 3">
    <name type="scientific">Cytospora mali</name>
    <name type="common">Apple Valsa canker fungus</name>
    <name type="synonym">Valsa mali</name>
    <dbReference type="NCBI Taxonomy" id="578113"/>
    <lineage>
        <taxon>Eukaryota</taxon>
        <taxon>Fungi</taxon>
        <taxon>Dikarya</taxon>
        <taxon>Ascomycota</taxon>
        <taxon>Pezizomycotina</taxon>
        <taxon>Sordariomycetes</taxon>
        <taxon>Sordariomycetidae</taxon>
        <taxon>Diaporthales</taxon>
        <taxon>Cytosporaceae</taxon>
        <taxon>Cytospora</taxon>
    </lineage>
</organism>
<dbReference type="InterPro" id="IPR019956">
    <property type="entry name" value="Ubiquitin_dom"/>
</dbReference>
<dbReference type="SMR" id="A0A194W1I2"/>
<sequence>MVCLEYCCSVGKDESSDHDVLAVERALPASMMPQKVTVAFRRTVRVPDGQNSRASALPPDLGYFPIYKTQDYASRLPQDIVRNGGVFVPMYRKEAMWLRFHATSPFMVKVYVGGVNAVSGEHAFESEGGARERRAKRKREGKSIQDYVVVPRQLWLDGVAAGPGTVRQFVAMPVFQGYTVEAQMAGRDVLGGMQIEITPARREPVPSAYQVFVRTLTSQTITVLCGPEYRVGDVKNIIEARVGLDPDEQRLIFAGKQLNDNMTLGQYNIQPESTLHLHLRLRGGNPNHQLGIAVGGNITQNIRQDTYSPNDWLRGLTFTFPIHFLNSETFQAVTGIKPPPSSINASTYAKAGLPFFDSYEEEASETSGSENFQYLRSVNQMEIDRGLAPDPDCPMKPPEVVKISERPLTPMIWHNYDGDIYGVYNPDGLLSPAGPRREVRTLADLEADMDKLHIQPC</sequence>
<dbReference type="Gene3D" id="3.10.20.90">
    <property type="entry name" value="Phosphatidylinositol 3-kinase Catalytic Subunit, Chain A, domain 1"/>
    <property type="match status" value="1"/>
</dbReference>
<keyword evidence="3" id="KW-1185">Reference proteome</keyword>
<accession>A0A194W1I2</accession>
<dbReference type="SMART" id="SM00213">
    <property type="entry name" value="UBQ"/>
    <property type="match status" value="1"/>
</dbReference>
<evidence type="ECO:0000313" key="3">
    <source>
        <dbReference type="Proteomes" id="UP000078559"/>
    </source>
</evidence>
<dbReference type="InterPro" id="IPR000626">
    <property type="entry name" value="Ubiquitin-like_dom"/>
</dbReference>
<dbReference type="PROSITE" id="PS50053">
    <property type="entry name" value="UBIQUITIN_2"/>
    <property type="match status" value="1"/>
</dbReference>
<name>A0A194W1I2_CYTMA</name>
<dbReference type="Pfam" id="PF00240">
    <property type="entry name" value="ubiquitin"/>
    <property type="match status" value="1"/>
</dbReference>
<dbReference type="OrthoDB" id="428577at2759"/>
<evidence type="ECO:0000259" key="1">
    <source>
        <dbReference type="PROSITE" id="PS50053"/>
    </source>
</evidence>
<dbReference type="Proteomes" id="UP000078559">
    <property type="component" value="Chromosome 5"/>
</dbReference>
<proteinExistence type="predicted"/>
<dbReference type="SUPFAM" id="SSF54236">
    <property type="entry name" value="Ubiquitin-like"/>
    <property type="match status" value="1"/>
</dbReference>
<dbReference type="PANTHER" id="PTHR10666">
    <property type="entry name" value="UBIQUITIN"/>
    <property type="match status" value="1"/>
</dbReference>
<gene>
    <name evidence="2" type="ORF">VM1G_04927</name>
</gene>